<organism evidence="8 9">
    <name type="scientific">Clavelina lepadiformis</name>
    <name type="common">Light-bulb sea squirt</name>
    <name type="synonym">Ascidia lepadiformis</name>
    <dbReference type="NCBI Taxonomy" id="159417"/>
    <lineage>
        <taxon>Eukaryota</taxon>
        <taxon>Metazoa</taxon>
        <taxon>Chordata</taxon>
        <taxon>Tunicata</taxon>
        <taxon>Ascidiacea</taxon>
        <taxon>Aplousobranchia</taxon>
        <taxon>Clavelinidae</taxon>
        <taxon>Clavelina</taxon>
    </lineage>
</organism>
<protein>
    <recommendedName>
        <fullName evidence="6">Protein unc-93 homolog A</fullName>
    </recommendedName>
</protein>
<comment type="subcellular location">
    <subcellularLocation>
        <location evidence="1">Membrane</location>
        <topology evidence="1">Multi-pass membrane protein</topology>
    </subcellularLocation>
</comment>
<sequence length="477" mass="53181">MEKRRSTRNLVLLSVAFLSHLSSYISLITVQSSTNKALGTIALSINYAVMPLSSLFLAAPLIGRFGARKTVAFGLTPFCLYTAANYYPKPYTLLPSAILTGLSSGLIWPGAIYYITHLPSFDKGSSERNKKVGMFVGIFYTISNLCVMFGGICMTVVMKLEEIENIPLHMNESTIRNATTLLPVTGQTCGVHYSFKHTDSQSNLSPMITRILFSVFLAFNVIAIILGFRLDEQHLEQTSAKLFSENNPSMDADQVPLKTDHQNWLTNDLCSNVKGAFNLLKTDRLALMMILFSLHYGMIQFLVAGLFNAAWITCFLSIRYVSYTTIAYGFCLSLGCYLFGKATYCISNWKMFSLVCLFEFTLLLILLLWNPRKDASEAWGFFLISMGFAICHSSQAGQLAAVYNRFFTDKKSSSALLFVWDPLGSALSFVLTSLTPSFVTVITTMFVCLFGTGLYLFAELMYHRRRKSSCNIGINGQ</sequence>
<evidence type="ECO:0000256" key="3">
    <source>
        <dbReference type="ARBA" id="ARBA00022692"/>
    </source>
</evidence>
<feature type="transmembrane region" description="Helical" evidence="7">
    <location>
        <begin position="207"/>
        <end position="228"/>
    </location>
</feature>
<comment type="caution">
    <text evidence="8">The sequence shown here is derived from an EMBL/GenBank/DDBJ whole genome shotgun (WGS) entry which is preliminary data.</text>
</comment>
<name>A0ABP0GRS8_CLALP</name>
<dbReference type="EMBL" id="CAWYQH010000141">
    <property type="protein sequence ID" value="CAK8694448.1"/>
    <property type="molecule type" value="Genomic_DNA"/>
</dbReference>
<evidence type="ECO:0000313" key="8">
    <source>
        <dbReference type="EMBL" id="CAK8694448.1"/>
    </source>
</evidence>
<evidence type="ECO:0000256" key="5">
    <source>
        <dbReference type="ARBA" id="ARBA00023136"/>
    </source>
</evidence>
<feature type="transmembrane region" description="Helical" evidence="7">
    <location>
        <begin position="381"/>
        <end position="403"/>
    </location>
</feature>
<evidence type="ECO:0000313" key="9">
    <source>
        <dbReference type="Proteomes" id="UP001642483"/>
    </source>
</evidence>
<proteinExistence type="inferred from homology"/>
<dbReference type="PANTHER" id="PTHR19444:SF13">
    <property type="entry name" value="PROTEIN UNC-93 HOMOLOG A"/>
    <property type="match status" value="1"/>
</dbReference>
<dbReference type="Proteomes" id="UP001642483">
    <property type="component" value="Unassembled WGS sequence"/>
</dbReference>
<evidence type="ECO:0000256" key="6">
    <source>
        <dbReference type="ARBA" id="ARBA00040854"/>
    </source>
</evidence>
<feature type="transmembrane region" description="Helical" evidence="7">
    <location>
        <begin position="93"/>
        <end position="115"/>
    </location>
</feature>
<evidence type="ECO:0000256" key="4">
    <source>
        <dbReference type="ARBA" id="ARBA00022989"/>
    </source>
</evidence>
<dbReference type="Pfam" id="PF05978">
    <property type="entry name" value="UNC-93"/>
    <property type="match status" value="1"/>
</dbReference>
<evidence type="ECO:0000256" key="1">
    <source>
        <dbReference type="ARBA" id="ARBA00004141"/>
    </source>
</evidence>
<dbReference type="InterPro" id="IPR036259">
    <property type="entry name" value="MFS_trans_sf"/>
</dbReference>
<feature type="transmembrane region" description="Helical" evidence="7">
    <location>
        <begin position="135"/>
        <end position="158"/>
    </location>
</feature>
<dbReference type="InterPro" id="IPR010291">
    <property type="entry name" value="Ion_channel_UNC-93"/>
</dbReference>
<dbReference type="InterPro" id="IPR051951">
    <property type="entry name" value="UNC-93_regulatory"/>
</dbReference>
<accession>A0ABP0GRS8</accession>
<keyword evidence="5 7" id="KW-0472">Membrane</keyword>
<keyword evidence="4 7" id="KW-1133">Transmembrane helix</keyword>
<feature type="transmembrane region" description="Helical" evidence="7">
    <location>
        <begin position="70"/>
        <end position="87"/>
    </location>
</feature>
<evidence type="ECO:0000256" key="7">
    <source>
        <dbReference type="SAM" id="Phobius"/>
    </source>
</evidence>
<reference evidence="8 9" key="1">
    <citation type="submission" date="2024-02" db="EMBL/GenBank/DDBJ databases">
        <authorList>
            <person name="Daric V."/>
            <person name="Darras S."/>
        </authorList>
    </citation>
    <scope>NUCLEOTIDE SEQUENCE [LARGE SCALE GENOMIC DNA]</scope>
</reference>
<feature type="transmembrane region" description="Helical" evidence="7">
    <location>
        <begin position="438"/>
        <end position="458"/>
    </location>
</feature>
<gene>
    <name evidence="8" type="ORF">CVLEPA_LOCUS27819</name>
</gene>
<feature type="transmembrane region" description="Helical" evidence="7">
    <location>
        <begin position="415"/>
        <end position="432"/>
    </location>
</feature>
<feature type="transmembrane region" description="Helical" evidence="7">
    <location>
        <begin position="285"/>
        <end position="312"/>
    </location>
</feature>
<dbReference type="SUPFAM" id="SSF103473">
    <property type="entry name" value="MFS general substrate transporter"/>
    <property type="match status" value="1"/>
</dbReference>
<feature type="transmembrane region" description="Helical" evidence="7">
    <location>
        <begin position="318"/>
        <end position="339"/>
    </location>
</feature>
<dbReference type="PANTHER" id="PTHR19444">
    <property type="entry name" value="UNC-93 RELATED"/>
    <property type="match status" value="1"/>
</dbReference>
<feature type="transmembrane region" description="Helical" evidence="7">
    <location>
        <begin position="351"/>
        <end position="369"/>
    </location>
</feature>
<feature type="transmembrane region" description="Helical" evidence="7">
    <location>
        <begin position="37"/>
        <end position="58"/>
    </location>
</feature>
<keyword evidence="3 7" id="KW-0812">Transmembrane</keyword>
<dbReference type="Gene3D" id="1.20.1250.20">
    <property type="entry name" value="MFS general substrate transporter like domains"/>
    <property type="match status" value="1"/>
</dbReference>
<comment type="similarity">
    <text evidence="2">Belongs to the unc-93 family.</text>
</comment>
<evidence type="ECO:0000256" key="2">
    <source>
        <dbReference type="ARBA" id="ARBA00009172"/>
    </source>
</evidence>
<keyword evidence="9" id="KW-1185">Reference proteome</keyword>